<dbReference type="KEGG" id="rpa:TX73_003970"/>
<dbReference type="AlphaFoldDB" id="Q6NBQ9"/>
<reference evidence="2 4" key="2">
    <citation type="journal article" date="2004" name="Nat. Biotechnol.">
        <title>Complete genome sequence of the metabolically versatile photosynthetic bacterium Rhodopseudomonas palustris.</title>
        <authorList>
            <person name="Larimer F.W."/>
            <person name="Chain P."/>
            <person name="Hauser L."/>
            <person name="Lamerdin J."/>
            <person name="Malfatti S."/>
            <person name="Do L."/>
            <person name="Land M.L."/>
            <person name="Pelletier D.A."/>
            <person name="Beatty J.T."/>
            <person name="Lang A.S."/>
            <person name="Tabita F.R."/>
            <person name="Gibson J.L."/>
            <person name="Hanson T.E."/>
            <person name="Bobst C."/>
            <person name="Torres J.L."/>
            <person name="Peres C."/>
            <person name="Harrison F.H."/>
            <person name="Gibson J."/>
            <person name="Harwood C.S."/>
        </authorList>
    </citation>
    <scope>NUCLEOTIDE SEQUENCE [LARGE SCALE GENOMIC DNA]</scope>
    <source>
        <strain evidence="4">ATCC BAA-98 / CGA009</strain>
        <strain evidence="2">CGA009</strain>
    </source>
</reference>
<reference evidence="3" key="1">
    <citation type="submission" date="2003-07" db="EMBL/GenBank/DDBJ databases">
        <authorList>
            <consortium name="Rhodopseudomonas genome consortium"/>
            <person name="Larimer F."/>
            <person name="Harwood C."/>
        </authorList>
    </citation>
    <scope>NUCLEOTIDE SEQUENCE</scope>
    <source>
        <strain evidence="3">CGA009</strain>
    </source>
</reference>
<name>Q6NBQ9_RHOPA</name>
<keyword evidence="4" id="KW-1185">Reference proteome</keyword>
<evidence type="ECO:0000313" key="2">
    <source>
        <dbReference type="EMBL" id="CAE26213.1"/>
    </source>
</evidence>
<organism evidence="2">
    <name type="scientific">Rhodopseudomonas palustris (strain ATCC BAA-98 / CGA009)</name>
    <dbReference type="NCBI Taxonomy" id="258594"/>
    <lineage>
        <taxon>Bacteria</taxon>
        <taxon>Pseudomonadati</taxon>
        <taxon>Pseudomonadota</taxon>
        <taxon>Alphaproteobacteria</taxon>
        <taxon>Hyphomicrobiales</taxon>
        <taxon>Nitrobacteraceae</taxon>
        <taxon>Rhodopseudomonas</taxon>
    </lineage>
</organism>
<accession>Q6NBQ9</accession>
<dbReference type="HOGENOM" id="CLU_1018947_0_0_5"/>
<dbReference type="EMBL" id="BX572595">
    <property type="protein sequence ID" value="CAE26213.1"/>
    <property type="molecule type" value="Genomic_DNA"/>
</dbReference>
<dbReference type="EMBL" id="CP116810">
    <property type="protein sequence ID" value="WCL90901.1"/>
    <property type="molecule type" value="Genomic_DNA"/>
</dbReference>
<sequence>MNGKSDAFELERLEAALNDSANRVSTIWVSFLVLLLYFAIALGAVTHRQLLIGDALRLPVLNVDLPLVGFFFVSPCLLVAFHLYVLLQVMLLARTAAAFSEVVDRKFRAPPANSILRQRLANTLFAQIFAGSPRERYGAIGGLLKGIAAFTLAVLPVLVLYGFQLVFLPYHDARITWIHRALIVLDVFIILTLWPLIRNGGRNCGWTLSRVEISVFVSVVVVSSVVAMMLHFPGEKFVRIFFVEGAKFDEAEICSASILARYDRLSLRNVDIV</sequence>
<dbReference type="eggNOG" id="COG1357">
    <property type="taxonomic scope" value="Bacteria"/>
</dbReference>
<feature type="transmembrane region" description="Helical" evidence="1">
    <location>
        <begin position="177"/>
        <end position="197"/>
    </location>
</feature>
<protein>
    <submittedName>
        <fullName evidence="2">Uncharacterized protein</fullName>
    </submittedName>
</protein>
<evidence type="ECO:0000313" key="4">
    <source>
        <dbReference type="Proteomes" id="UP000001426"/>
    </source>
</evidence>
<feature type="transmembrane region" description="Helical" evidence="1">
    <location>
        <begin position="67"/>
        <end position="87"/>
    </location>
</feature>
<feature type="transmembrane region" description="Helical" evidence="1">
    <location>
        <begin position="147"/>
        <end position="170"/>
    </location>
</feature>
<keyword evidence="1" id="KW-0472">Membrane</keyword>
<reference evidence="3" key="3">
    <citation type="submission" date="2022-12" db="EMBL/GenBank/DDBJ databases">
        <title>Complete genome sequence of Rhodopseudomonas palustris CGA0092 and corrections to the R. palustris CGA009 genome sequence.</title>
        <authorList>
            <person name="Mazny B.R."/>
            <person name="Sheff O.F."/>
            <person name="LaSarre B."/>
            <person name="McKinlay A."/>
            <person name="McKinlay J.B."/>
        </authorList>
    </citation>
    <scope>NUCLEOTIDE SEQUENCE</scope>
    <source>
        <strain evidence="3">CGA009</strain>
    </source>
</reference>
<dbReference type="GeneID" id="66891784"/>
<feature type="transmembrane region" description="Helical" evidence="1">
    <location>
        <begin position="27"/>
        <end position="46"/>
    </location>
</feature>
<proteinExistence type="predicted"/>
<dbReference type="Proteomes" id="UP000001426">
    <property type="component" value="Chromosome"/>
</dbReference>
<keyword evidence="1" id="KW-0812">Transmembrane</keyword>
<evidence type="ECO:0000256" key="1">
    <source>
        <dbReference type="SAM" id="Phobius"/>
    </source>
</evidence>
<feature type="transmembrane region" description="Helical" evidence="1">
    <location>
        <begin position="213"/>
        <end position="232"/>
    </location>
</feature>
<dbReference type="RefSeq" id="WP_011156336.1">
    <property type="nucleotide sequence ID" value="NZ_CP116810.1"/>
</dbReference>
<gene>
    <name evidence="2" type="ordered locus">RPA0769</name>
    <name evidence="3" type="ORF">TX73_003970</name>
</gene>
<keyword evidence="1" id="KW-1133">Transmembrane helix</keyword>
<evidence type="ECO:0000313" key="3">
    <source>
        <dbReference type="EMBL" id="WCL90901.1"/>
    </source>
</evidence>